<dbReference type="InterPro" id="IPR036263">
    <property type="entry name" value="Chorismate_II_sf"/>
</dbReference>
<dbReference type="GO" id="GO:0005737">
    <property type="term" value="C:cytoplasm"/>
    <property type="evidence" value="ECO:0007669"/>
    <property type="project" value="UniProtKB-SubCell"/>
</dbReference>
<evidence type="ECO:0000256" key="5">
    <source>
        <dbReference type="SAM" id="MobiDB-lite"/>
    </source>
</evidence>
<dbReference type="Proteomes" id="UP001530400">
    <property type="component" value="Unassembled WGS sequence"/>
</dbReference>
<dbReference type="SUPFAM" id="SSF48600">
    <property type="entry name" value="Chorismate mutase II"/>
    <property type="match status" value="2"/>
</dbReference>
<feature type="chain" id="PRO_5044842270" description="chorismate mutase" evidence="6">
    <location>
        <begin position="30"/>
        <end position="414"/>
    </location>
</feature>
<feature type="signal peptide" evidence="6">
    <location>
        <begin position="1"/>
        <end position="29"/>
    </location>
</feature>
<dbReference type="PANTHER" id="PTHR21145">
    <property type="entry name" value="CHORISMATE MUTASE"/>
    <property type="match status" value="1"/>
</dbReference>
<dbReference type="NCBIfam" id="TIGR01802">
    <property type="entry name" value="CM_pl-yst"/>
    <property type="match status" value="1"/>
</dbReference>
<evidence type="ECO:0000256" key="2">
    <source>
        <dbReference type="ARBA" id="ARBA00012404"/>
    </source>
</evidence>
<dbReference type="InterPro" id="IPR008238">
    <property type="entry name" value="Chorismate_mutase_AroQ_euk"/>
</dbReference>
<dbReference type="GO" id="GO:0004106">
    <property type="term" value="F:chorismate mutase activity"/>
    <property type="evidence" value="ECO:0007669"/>
    <property type="project" value="UniProtKB-EC"/>
</dbReference>
<evidence type="ECO:0000256" key="1">
    <source>
        <dbReference type="ARBA" id="ARBA00004496"/>
    </source>
</evidence>
<comment type="subcellular location">
    <subcellularLocation>
        <location evidence="1">Cytoplasm</location>
    </subcellularLocation>
</comment>
<dbReference type="GO" id="GO:0019752">
    <property type="term" value="P:carboxylic acid metabolic process"/>
    <property type="evidence" value="ECO:0007669"/>
    <property type="project" value="UniProtKB-ARBA"/>
</dbReference>
<dbReference type="InterPro" id="IPR037039">
    <property type="entry name" value="CM_AroQ_sf_eucaryotic"/>
</dbReference>
<feature type="region of interest" description="Disordered" evidence="5">
    <location>
        <begin position="33"/>
        <end position="56"/>
    </location>
</feature>
<keyword evidence="3" id="KW-0963">Cytoplasm</keyword>
<keyword evidence="8" id="KW-1185">Reference proteome</keyword>
<protein>
    <recommendedName>
        <fullName evidence="2">chorismate mutase</fullName>
        <ecNumber evidence="2">5.4.99.5</ecNumber>
    </recommendedName>
</protein>
<evidence type="ECO:0000256" key="4">
    <source>
        <dbReference type="ARBA" id="ARBA00023235"/>
    </source>
</evidence>
<comment type="caution">
    <text evidence="7">The sequence shown here is derived from an EMBL/GenBank/DDBJ whole genome shotgun (WGS) entry which is preliminary data.</text>
</comment>
<dbReference type="EC" id="5.4.99.5" evidence="2"/>
<feature type="compositionally biased region" description="Low complexity" evidence="5">
    <location>
        <begin position="41"/>
        <end position="55"/>
    </location>
</feature>
<accession>A0ABD3P8U9</accession>
<dbReference type="AlphaFoldDB" id="A0ABD3P8U9"/>
<dbReference type="PANTHER" id="PTHR21145:SF12">
    <property type="entry name" value="CHORISMATE MUTASE"/>
    <property type="match status" value="1"/>
</dbReference>
<proteinExistence type="predicted"/>
<dbReference type="Gene3D" id="1.10.590.10">
    <property type="entry name" value="Chorismate mutase, AroQ class superfamily, eukaryotic"/>
    <property type="match status" value="2"/>
</dbReference>
<reference evidence="7 8" key="1">
    <citation type="submission" date="2024-10" db="EMBL/GenBank/DDBJ databases">
        <title>Updated reference genomes for cyclostephanoid diatoms.</title>
        <authorList>
            <person name="Roberts W.R."/>
            <person name="Alverson A.J."/>
        </authorList>
    </citation>
    <scope>NUCLEOTIDE SEQUENCE [LARGE SCALE GENOMIC DNA]</scope>
    <source>
        <strain evidence="7 8">AJA010-31</strain>
    </source>
</reference>
<evidence type="ECO:0000256" key="6">
    <source>
        <dbReference type="SAM" id="SignalP"/>
    </source>
</evidence>
<evidence type="ECO:0000256" key="3">
    <source>
        <dbReference type="ARBA" id="ARBA00022490"/>
    </source>
</evidence>
<evidence type="ECO:0000313" key="8">
    <source>
        <dbReference type="Proteomes" id="UP001530400"/>
    </source>
</evidence>
<dbReference type="EMBL" id="JALLPJ020000718">
    <property type="protein sequence ID" value="KAL3784674.1"/>
    <property type="molecule type" value="Genomic_DNA"/>
</dbReference>
<name>A0ABD3P8U9_9STRA</name>
<dbReference type="PROSITE" id="PS51169">
    <property type="entry name" value="CHORISMATE_MUT_3"/>
    <property type="match status" value="1"/>
</dbReference>
<keyword evidence="4" id="KW-0413">Isomerase</keyword>
<keyword evidence="6" id="KW-0732">Signal</keyword>
<sequence>MSNNNVNEVTMMNLLLLLSLLTLSVTCHGFQNSPQRRWPPLSSSSSSTLHSSTTTDDNITTKDVLSLSSIRSTLIRQEETIIFALIERAQFRRNEVVYQKGGVPGLGWPVGAVRSENEEEDEELSFLDFMLIGTVSYICGCCKTDSMLMIYVYINKLYFTQEVLHSAVRRYESIEEHAFFPSKLPKRTNSLSTLDYPDLLSQDADTNGLNWNPILYNKYLNLIVPAIAAKGDDEQYGSTVLADINVLQALSKRIHYGKFVAESKYRSDPDGFQKLVDAGDADGVMKLLTNEKVEEQVLTRARLKATTYGREPLLAAMPKVHSNAGDSATAIIASAAAMAVVAACEAVQNTAEETLKGKVDPGMIEAIYKQLIIPMTKDVEVAYLFMRCGREPPEEYSCDRMSLDVVELEPRKIS</sequence>
<organism evidence="7 8">
    <name type="scientific">Cyclotella atomus</name>
    <dbReference type="NCBI Taxonomy" id="382360"/>
    <lineage>
        <taxon>Eukaryota</taxon>
        <taxon>Sar</taxon>
        <taxon>Stramenopiles</taxon>
        <taxon>Ochrophyta</taxon>
        <taxon>Bacillariophyta</taxon>
        <taxon>Coscinodiscophyceae</taxon>
        <taxon>Thalassiosirophycidae</taxon>
        <taxon>Stephanodiscales</taxon>
        <taxon>Stephanodiscaceae</taxon>
        <taxon>Cyclotella</taxon>
    </lineage>
</organism>
<evidence type="ECO:0000313" key="7">
    <source>
        <dbReference type="EMBL" id="KAL3784674.1"/>
    </source>
</evidence>
<gene>
    <name evidence="7" type="ORF">ACHAWO_004889</name>
</gene>